<evidence type="ECO:0000313" key="1">
    <source>
        <dbReference type="EMBL" id="KFG31321.1"/>
    </source>
</evidence>
<evidence type="ECO:0000313" key="2">
    <source>
        <dbReference type="Proteomes" id="UP000028828"/>
    </source>
</evidence>
<gene>
    <name evidence="1" type="ORF">TGP89_223845</name>
</gene>
<sequence>MYPIIWVAATDKYHLSLAVFLPCGFLISRSHWPYEGGSALFIRVGRREISRGDGRFACVDHPFLKTRPSLSLRCCRVLRFLPRLSLATSRLILQPTSRGSREL</sequence>
<dbReference type="EMBL" id="AEYI02001968">
    <property type="protein sequence ID" value="KFG31321.1"/>
    <property type="molecule type" value="Genomic_DNA"/>
</dbReference>
<dbReference type="AlphaFoldDB" id="A0A086JGQ3"/>
<reference evidence="1 2" key="1">
    <citation type="submission" date="2014-03" db="EMBL/GenBank/DDBJ databases">
        <authorList>
            <person name="Sibley D."/>
            <person name="Venepally P."/>
            <person name="Karamycheva S."/>
            <person name="Hadjithomas M."/>
            <person name="Khan A."/>
            <person name="Brunk B."/>
            <person name="Roos D."/>
            <person name="Caler E."/>
            <person name="Lorenzi H."/>
        </authorList>
    </citation>
    <scope>NUCLEOTIDE SEQUENCE [LARGE SCALE GENOMIC DNA]</scope>
    <source>
        <strain evidence="2">p89</strain>
    </source>
</reference>
<dbReference type="VEuPathDB" id="ToxoDB:TGP89_223845"/>
<name>A0A086JGQ3_TOXGO</name>
<dbReference type="Proteomes" id="UP000028828">
    <property type="component" value="Unassembled WGS sequence"/>
</dbReference>
<organism evidence="1 2">
    <name type="scientific">Toxoplasma gondii p89</name>
    <dbReference type="NCBI Taxonomy" id="943119"/>
    <lineage>
        <taxon>Eukaryota</taxon>
        <taxon>Sar</taxon>
        <taxon>Alveolata</taxon>
        <taxon>Apicomplexa</taxon>
        <taxon>Conoidasida</taxon>
        <taxon>Coccidia</taxon>
        <taxon>Eucoccidiorida</taxon>
        <taxon>Eimeriorina</taxon>
        <taxon>Sarcocystidae</taxon>
        <taxon>Toxoplasma</taxon>
    </lineage>
</organism>
<protein>
    <submittedName>
        <fullName evidence="1">Uncharacterized protein</fullName>
    </submittedName>
</protein>
<proteinExistence type="predicted"/>
<accession>A0A086JGQ3</accession>
<comment type="caution">
    <text evidence="1">The sequence shown here is derived from an EMBL/GenBank/DDBJ whole genome shotgun (WGS) entry which is preliminary data.</text>
</comment>